<name>A0AAP7A110_PAEAL</name>
<accession>A0AAP7A110</accession>
<reference evidence="1 2" key="1">
    <citation type="submission" date="2020-05" db="EMBL/GenBank/DDBJ databases">
        <title>Whole genome sequencing and identification of novel metabolites from Paenibacillus alvei strain JR949.</title>
        <authorList>
            <person name="Rajendhran J."/>
            <person name="Sree Pranav P."/>
            <person name="Mahalakshmi B."/>
            <person name="Karthikeyan R."/>
        </authorList>
    </citation>
    <scope>NUCLEOTIDE SEQUENCE [LARGE SCALE GENOMIC DNA]</scope>
    <source>
        <strain evidence="1 2">JR949</strain>
    </source>
</reference>
<gene>
    <name evidence="1" type="ORF">HMI46_24305</name>
</gene>
<dbReference type="Proteomes" id="UP000552038">
    <property type="component" value="Unassembled WGS sequence"/>
</dbReference>
<organism evidence="1 2">
    <name type="scientific">Paenibacillus alvei</name>
    <name type="common">Bacillus alvei</name>
    <dbReference type="NCBI Taxonomy" id="44250"/>
    <lineage>
        <taxon>Bacteria</taxon>
        <taxon>Bacillati</taxon>
        <taxon>Bacillota</taxon>
        <taxon>Bacilli</taxon>
        <taxon>Bacillales</taxon>
        <taxon>Paenibacillaceae</taxon>
        <taxon>Paenibacillus</taxon>
    </lineage>
</organism>
<evidence type="ECO:0000313" key="1">
    <source>
        <dbReference type="EMBL" id="NOJ73639.1"/>
    </source>
</evidence>
<dbReference type="AlphaFoldDB" id="A0AAP7A110"/>
<comment type="caution">
    <text evidence="1">The sequence shown here is derived from an EMBL/GenBank/DDBJ whole genome shotgun (WGS) entry which is preliminary data.</text>
</comment>
<sequence>MPAALNFIIEMENASWNNRLLSSKLHSRQDQKMIFIGSREGWTLEGEVWHPEKD</sequence>
<dbReference type="EMBL" id="JABFOR010000051">
    <property type="protein sequence ID" value="NOJ73639.1"/>
    <property type="molecule type" value="Genomic_DNA"/>
</dbReference>
<protein>
    <submittedName>
        <fullName evidence="1">Uncharacterized protein</fullName>
    </submittedName>
</protein>
<proteinExistence type="predicted"/>
<evidence type="ECO:0000313" key="2">
    <source>
        <dbReference type="Proteomes" id="UP000552038"/>
    </source>
</evidence>